<evidence type="ECO:0000256" key="3">
    <source>
        <dbReference type="SAM" id="Phobius"/>
    </source>
</evidence>
<dbReference type="PANTHER" id="PTHR44366:SF1">
    <property type="entry name" value="UDP-N-ACETYLGLUCOSAMINE--PEPTIDE N-ACETYLGLUCOSAMINYLTRANSFERASE 110 KDA SUBUNIT"/>
    <property type="match status" value="1"/>
</dbReference>
<sequence>MDPQPLLLFLVVLILCLFVVTLFIMRSRRMKKDTDQRPWRRLPPLWIALIALSILVLGGVSWFFIAQPDDNDQFVVLIAPFDDASDGQTGRYVAAELAQQMIQQLDGRIEVRLLEQRPADDVQALGLANAAQSDLLIWGQVEPGALLDSQSLSPRLIYTPQRIYAPNGWESYQGRFAMPQRAILSSEPINGQAVLPGLVAALADYSQGYPDRAAATLDRLMNDYPALRTPLLQALLGNVLWARGSYGPAADAYRLALSLPSSEQALLANNLGAILLDAGDPGVLNAFADAVSLLEGEDLGALRYNLGMLALQDQRPNDAAVELEQARNLLPPNAPLLVALANAYRESGRLASAEDILIAAERQIKLDVRGVPQLYRVMLEQRLRSAINEERAMLSLARSLAAQGPLTWELEVALPLPEDAVESQYNQLRSAIEASDYVAARWHQRSASDSATDLSAGQVATGQAERAENDARRQRYHLALLAIELARTRADRPTGGLAALFGRTNPADEGLRLLETLDLRTPDRPPILLAEARAYRVAEKLNEADRLYDRVLQLIPQRPEGYFGKAMVAQERGDSGTAMQLLQMAIERDPSFFPARIELAQIAQQRGDLNAAISQWRSVSIQRPGPAAAVPLAQALRLSGPTGYVEAEQVLLPLSVTDPAAAIELGRLYNDAGRPEASIQAYRDALRLDPQSSTAAFELGERLAVLGDLKAAEAALRDALRFDDRNIAARLALARLYEGPMGQPDRADKEYGIALDQGVHDLNTLILIGDTALGNQNPNQAINAYSKAVRLDPNSALPHLKLATAYLATNRLQSAEDSAQNVLQRTQPPTDLVVADLRAQALVLLGDVALRKPDLALARQHYTEALQISPQMLTAQLGMGRVAVGEGQWGVALGYFETATNLPGGTQDANVQFWLAEGLLRSGALDRAMNAYQQALAIRPTFPEALLGLAQLQYAQGDPATALQTVEQSIGQRGDYAEALLFKGKLLQEYGRIDQALVAYDASIRASSQIAETYYRRSLLLISTERYDKAINDLRRAVTLQPNFPEAHYWMGRAYYARNQDDQAHDAFKRAVDLNPSYTEALYYLGLAAEDLDRRDEAIGVYQTVILADGTGEWATRARDQLNRIE</sequence>
<dbReference type="InterPro" id="IPR011990">
    <property type="entry name" value="TPR-like_helical_dom_sf"/>
</dbReference>
<feature type="repeat" description="TPR" evidence="1">
    <location>
        <begin position="1011"/>
        <end position="1044"/>
    </location>
</feature>
<dbReference type="OrthoDB" id="134975at2"/>
<proteinExistence type="predicted"/>
<dbReference type="Pfam" id="PF13414">
    <property type="entry name" value="TPR_11"/>
    <property type="match status" value="2"/>
</dbReference>
<feature type="repeat" description="TPR" evidence="1">
    <location>
        <begin position="1045"/>
        <end position="1078"/>
    </location>
</feature>
<name>E1IEH9_9CHLR</name>
<feature type="compositionally biased region" description="Polar residues" evidence="2">
    <location>
        <begin position="449"/>
        <end position="461"/>
    </location>
</feature>
<dbReference type="Proteomes" id="UP000054010">
    <property type="component" value="Unassembled WGS sequence"/>
</dbReference>
<dbReference type="SUPFAM" id="SSF48452">
    <property type="entry name" value="TPR-like"/>
    <property type="match status" value="4"/>
</dbReference>
<feature type="repeat" description="TPR" evidence="1">
    <location>
        <begin position="659"/>
        <end position="692"/>
    </location>
</feature>
<dbReference type="STRING" id="765420.OSCT_1730"/>
<dbReference type="Pfam" id="PF13432">
    <property type="entry name" value="TPR_16"/>
    <property type="match status" value="3"/>
</dbReference>
<dbReference type="GO" id="GO:0097363">
    <property type="term" value="F:protein O-acetylglucosaminyltransferase activity"/>
    <property type="evidence" value="ECO:0007669"/>
    <property type="project" value="TreeGrafter"/>
</dbReference>
<keyword evidence="5" id="KW-1185">Reference proteome</keyword>
<dbReference type="AlphaFoldDB" id="E1IEH9"/>
<keyword evidence="3" id="KW-1133">Transmembrane helix</keyword>
<feature type="repeat" description="TPR" evidence="1">
    <location>
        <begin position="762"/>
        <end position="795"/>
    </location>
</feature>
<dbReference type="Pfam" id="PF13174">
    <property type="entry name" value="TPR_6"/>
    <property type="match status" value="1"/>
</dbReference>
<dbReference type="InterPro" id="IPR037919">
    <property type="entry name" value="OGT"/>
</dbReference>
<comment type="caution">
    <text evidence="4">The sequence shown here is derived from an EMBL/GenBank/DDBJ whole genome shotgun (WGS) entry which is preliminary data.</text>
</comment>
<dbReference type="HOGENOM" id="CLU_279642_0_0_0"/>
<keyword evidence="3" id="KW-0812">Transmembrane</keyword>
<feature type="transmembrane region" description="Helical" evidence="3">
    <location>
        <begin position="45"/>
        <end position="65"/>
    </location>
</feature>
<dbReference type="PROSITE" id="PS50005">
    <property type="entry name" value="TPR"/>
    <property type="match status" value="6"/>
</dbReference>
<keyword evidence="3" id="KW-0472">Membrane</keyword>
<feature type="region of interest" description="Disordered" evidence="2">
    <location>
        <begin position="449"/>
        <end position="468"/>
    </location>
</feature>
<dbReference type="InterPro" id="IPR019734">
    <property type="entry name" value="TPR_rpt"/>
</dbReference>
<evidence type="ECO:0000256" key="1">
    <source>
        <dbReference type="PROSITE-ProRule" id="PRU00339"/>
    </source>
</evidence>
<feature type="repeat" description="TPR" evidence="1">
    <location>
        <begin position="909"/>
        <end position="942"/>
    </location>
</feature>
<dbReference type="GO" id="GO:0006493">
    <property type="term" value="P:protein O-linked glycosylation"/>
    <property type="evidence" value="ECO:0007669"/>
    <property type="project" value="InterPro"/>
</dbReference>
<reference evidence="4 5" key="1">
    <citation type="journal article" date="2011" name="J. Bacteriol.">
        <title>Draft genome sequence of the anoxygenic filamentous phototrophic bacterium Oscillochloris trichoides subsp. DG-6.</title>
        <authorList>
            <person name="Kuznetsov B.B."/>
            <person name="Ivanovsky R.N."/>
            <person name="Keppen O.I."/>
            <person name="Sukhacheva M.V."/>
            <person name="Bumazhkin B.K."/>
            <person name="Patutina E.O."/>
            <person name="Beletsky A.V."/>
            <person name="Mardanov A.V."/>
            <person name="Baslerov R.V."/>
            <person name="Panteleeva A.N."/>
            <person name="Kolganova T.V."/>
            <person name="Ravin N.V."/>
            <person name="Skryabin K.G."/>
        </authorList>
    </citation>
    <scope>NUCLEOTIDE SEQUENCE [LARGE SCALE GENOMIC DNA]</scope>
    <source>
        <strain evidence="4 5">DG-6</strain>
    </source>
</reference>
<dbReference type="EMBL" id="ADVR01000053">
    <property type="protein sequence ID" value="EFO80371.1"/>
    <property type="molecule type" value="Genomic_DNA"/>
</dbReference>
<feature type="transmembrane region" description="Helical" evidence="3">
    <location>
        <begin position="6"/>
        <end position="25"/>
    </location>
</feature>
<protein>
    <submittedName>
        <fullName evidence="4">TPR repeat-containing protein</fullName>
    </submittedName>
</protein>
<gene>
    <name evidence="4" type="ORF">OSCT_1730</name>
</gene>
<keyword evidence="1" id="KW-0802">TPR repeat</keyword>
<dbReference type="eggNOG" id="COG0457">
    <property type="taxonomic scope" value="Bacteria"/>
</dbReference>
<dbReference type="SMART" id="SM00028">
    <property type="entry name" value="TPR"/>
    <property type="match status" value="17"/>
</dbReference>
<evidence type="ECO:0000313" key="4">
    <source>
        <dbReference type="EMBL" id="EFO80371.1"/>
    </source>
</evidence>
<accession>E1IEH9</accession>
<feature type="repeat" description="TPR" evidence="1">
    <location>
        <begin position="839"/>
        <end position="872"/>
    </location>
</feature>
<organism evidence="4 5">
    <name type="scientific">Oscillochloris trichoides DG-6</name>
    <dbReference type="NCBI Taxonomy" id="765420"/>
    <lineage>
        <taxon>Bacteria</taxon>
        <taxon>Bacillati</taxon>
        <taxon>Chloroflexota</taxon>
        <taxon>Chloroflexia</taxon>
        <taxon>Chloroflexales</taxon>
        <taxon>Chloroflexineae</taxon>
        <taxon>Oscillochloridaceae</taxon>
        <taxon>Oscillochloris</taxon>
    </lineage>
</organism>
<evidence type="ECO:0000313" key="5">
    <source>
        <dbReference type="Proteomes" id="UP000054010"/>
    </source>
</evidence>
<evidence type="ECO:0000256" key="2">
    <source>
        <dbReference type="SAM" id="MobiDB-lite"/>
    </source>
</evidence>
<dbReference type="Gene3D" id="1.25.40.10">
    <property type="entry name" value="Tetratricopeptide repeat domain"/>
    <property type="match status" value="6"/>
</dbReference>
<dbReference type="PANTHER" id="PTHR44366">
    <property type="entry name" value="UDP-N-ACETYLGLUCOSAMINE--PEPTIDE N-ACETYLGLUCOSAMINYLTRANSFERASE 110 KDA SUBUNIT"/>
    <property type="match status" value="1"/>
</dbReference>
<dbReference type="Pfam" id="PF14559">
    <property type="entry name" value="TPR_19"/>
    <property type="match status" value="2"/>
</dbReference>